<dbReference type="InterPro" id="IPR002403">
    <property type="entry name" value="Cyt_P450_E_grp-IV"/>
</dbReference>
<keyword evidence="10" id="KW-1185">Reference proteome</keyword>
<evidence type="ECO:0000313" key="9">
    <source>
        <dbReference type="EMBL" id="KAK3291771.1"/>
    </source>
</evidence>
<dbReference type="Proteomes" id="UP001278766">
    <property type="component" value="Unassembled WGS sequence"/>
</dbReference>
<dbReference type="PANTHER" id="PTHR24305">
    <property type="entry name" value="CYTOCHROME P450"/>
    <property type="match status" value="1"/>
</dbReference>
<gene>
    <name evidence="9" type="ORF">B0H64DRAFT_408009</name>
</gene>
<dbReference type="PROSITE" id="PS00086">
    <property type="entry name" value="CYTOCHROME_P450"/>
    <property type="match status" value="1"/>
</dbReference>
<evidence type="ECO:0000256" key="7">
    <source>
        <dbReference type="PIRSR" id="PIRSR602403-1"/>
    </source>
</evidence>
<comment type="cofactor">
    <cofactor evidence="1 7">
        <name>heme</name>
        <dbReference type="ChEBI" id="CHEBI:30413"/>
    </cofactor>
</comment>
<dbReference type="GO" id="GO:0004497">
    <property type="term" value="F:monooxygenase activity"/>
    <property type="evidence" value="ECO:0007669"/>
    <property type="project" value="UniProtKB-KW"/>
</dbReference>
<evidence type="ECO:0000256" key="5">
    <source>
        <dbReference type="ARBA" id="ARBA00023004"/>
    </source>
</evidence>
<keyword evidence="3 7" id="KW-0349">Heme</keyword>
<organism evidence="9 10">
    <name type="scientific">Chaetomium fimeti</name>
    <dbReference type="NCBI Taxonomy" id="1854472"/>
    <lineage>
        <taxon>Eukaryota</taxon>
        <taxon>Fungi</taxon>
        <taxon>Dikarya</taxon>
        <taxon>Ascomycota</taxon>
        <taxon>Pezizomycotina</taxon>
        <taxon>Sordariomycetes</taxon>
        <taxon>Sordariomycetidae</taxon>
        <taxon>Sordariales</taxon>
        <taxon>Chaetomiaceae</taxon>
        <taxon>Chaetomium</taxon>
    </lineage>
</organism>
<dbReference type="InterPro" id="IPR001128">
    <property type="entry name" value="Cyt_P450"/>
</dbReference>
<keyword evidence="8" id="KW-0560">Oxidoreductase</keyword>
<dbReference type="SUPFAM" id="SSF48264">
    <property type="entry name" value="Cytochrome P450"/>
    <property type="match status" value="1"/>
</dbReference>
<accession>A0AAE0HA34</accession>
<dbReference type="CDD" id="cd11070">
    <property type="entry name" value="CYP56-like"/>
    <property type="match status" value="1"/>
</dbReference>
<evidence type="ECO:0000256" key="2">
    <source>
        <dbReference type="ARBA" id="ARBA00010617"/>
    </source>
</evidence>
<evidence type="ECO:0000256" key="6">
    <source>
        <dbReference type="ARBA" id="ARBA00023033"/>
    </source>
</evidence>
<dbReference type="Gene3D" id="1.10.630.10">
    <property type="entry name" value="Cytochrome P450"/>
    <property type="match status" value="1"/>
</dbReference>
<feature type="binding site" description="axial binding residue" evidence="7">
    <location>
        <position position="448"/>
    </location>
    <ligand>
        <name>heme</name>
        <dbReference type="ChEBI" id="CHEBI:30413"/>
    </ligand>
    <ligandPart>
        <name>Fe</name>
        <dbReference type="ChEBI" id="CHEBI:18248"/>
    </ligandPart>
</feature>
<evidence type="ECO:0000256" key="8">
    <source>
        <dbReference type="RuleBase" id="RU000461"/>
    </source>
</evidence>
<keyword evidence="4 7" id="KW-0479">Metal-binding</keyword>
<dbReference type="GO" id="GO:0020037">
    <property type="term" value="F:heme binding"/>
    <property type="evidence" value="ECO:0007669"/>
    <property type="project" value="InterPro"/>
</dbReference>
<dbReference type="PANTHER" id="PTHR24305:SF223">
    <property type="entry name" value="CYTOCHROME P450-DIT2"/>
    <property type="match status" value="1"/>
</dbReference>
<dbReference type="GeneID" id="87841548"/>
<dbReference type="EMBL" id="JAUEPN010000008">
    <property type="protein sequence ID" value="KAK3291771.1"/>
    <property type="molecule type" value="Genomic_DNA"/>
</dbReference>
<keyword evidence="6 8" id="KW-0503">Monooxygenase</keyword>
<comment type="similarity">
    <text evidence="2 8">Belongs to the cytochrome P450 family.</text>
</comment>
<keyword evidence="5 7" id="KW-0408">Iron</keyword>
<evidence type="ECO:0000256" key="4">
    <source>
        <dbReference type="ARBA" id="ARBA00022723"/>
    </source>
</evidence>
<evidence type="ECO:0000313" key="10">
    <source>
        <dbReference type="Proteomes" id="UP001278766"/>
    </source>
</evidence>
<comment type="caution">
    <text evidence="9">The sequence shown here is derived from an EMBL/GenBank/DDBJ whole genome shotgun (WGS) entry which is preliminary data.</text>
</comment>
<dbReference type="GO" id="GO:0016705">
    <property type="term" value="F:oxidoreductase activity, acting on paired donors, with incorporation or reduction of molecular oxygen"/>
    <property type="evidence" value="ECO:0007669"/>
    <property type="project" value="InterPro"/>
</dbReference>
<reference evidence="9" key="1">
    <citation type="journal article" date="2023" name="Mol. Phylogenet. Evol.">
        <title>Genome-scale phylogeny and comparative genomics of the fungal order Sordariales.</title>
        <authorList>
            <person name="Hensen N."/>
            <person name="Bonometti L."/>
            <person name="Westerberg I."/>
            <person name="Brannstrom I.O."/>
            <person name="Guillou S."/>
            <person name="Cros-Aarteil S."/>
            <person name="Calhoun S."/>
            <person name="Haridas S."/>
            <person name="Kuo A."/>
            <person name="Mondo S."/>
            <person name="Pangilinan J."/>
            <person name="Riley R."/>
            <person name="LaButti K."/>
            <person name="Andreopoulos B."/>
            <person name="Lipzen A."/>
            <person name="Chen C."/>
            <person name="Yan M."/>
            <person name="Daum C."/>
            <person name="Ng V."/>
            <person name="Clum A."/>
            <person name="Steindorff A."/>
            <person name="Ohm R.A."/>
            <person name="Martin F."/>
            <person name="Silar P."/>
            <person name="Natvig D.O."/>
            <person name="Lalanne C."/>
            <person name="Gautier V."/>
            <person name="Ament-Velasquez S.L."/>
            <person name="Kruys A."/>
            <person name="Hutchinson M.I."/>
            <person name="Powell A.J."/>
            <person name="Barry K."/>
            <person name="Miller A.N."/>
            <person name="Grigoriev I.V."/>
            <person name="Debuchy R."/>
            <person name="Gladieux P."/>
            <person name="Hiltunen Thoren M."/>
            <person name="Johannesson H."/>
        </authorList>
    </citation>
    <scope>NUCLEOTIDE SEQUENCE</scope>
    <source>
        <strain evidence="9">CBS 168.71</strain>
    </source>
</reference>
<protein>
    <submittedName>
        <fullName evidence="9">Cytochrome P450</fullName>
    </submittedName>
</protein>
<evidence type="ECO:0000256" key="3">
    <source>
        <dbReference type="ARBA" id="ARBA00022617"/>
    </source>
</evidence>
<reference evidence="9" key="2">
    <citation type="submission" date="2023-06" db="EMBL/GenBank/DDBJ databases">
        <authorList>
            <consortium name="Lawrence Berkeley National Laboratory"/>
            <person name="Haridas S."/>
            <person name="Hensen N."/>
            <person name="Bonometti L."/>
            <person name="Westerberg I."/>
            <person name="Brannstrom I.O."/>
            <person name="Guillou S."/>
            <person name="Cros-Aarteil S."/>
            <person name="Calhoun S."/>
            <person name="Kuo A."/>
            <person name="Mondo S."/>
            <person name="Pangilinan J."/>
            <person name="Riley R."/>
            <person name="Labutti K."/>
            <person name="Andreopoulos B."/>
            <person name="Lipzen A."/>
            <person name="Chen C."/>
            <person name="Yanf M."/>
            <person name="Daum C."/>
            <person name="Ng V."/>
            <person name="Clum A."/>
            <person name="Steindorff A."/>
            <person name="Ohm R."/>
            <person name="Martin F."/>
            <person name="Silar P."/>
            <person name="Natvig D."/>
            <person name="Lalanne C."/>
            <person name="Gautier V."/>
            <person name="Ament-Velasquez S.L."/>
            <person name="Kruys A."/>
            <person name="Hutchinson M.I."/>
            <person name="Powell A.J."/>
            <person name="Barry K."/>
            <person name="Miller A.N."/>
            <person name="Grigoriev I.V."/>
            <person name="Debuchy R."/>
            <person name="Gladieux P."/>
            <person name="Thoren M.H."/>
            <person name="Johannesson H."/>
        </authorList>
    </citation>
    <scope>NUCLEOTIDE SEQUENCE</scope>
    <source>
        <strain evidence="9">CBS 168.71</strain>
    </source>
</reference>
<proteinExistence type="inferred from homology"/>
<dbReference type="InterPro" id="IPR017972">
    <property type="entry name" value="Cyt_P450_CS"/>
</dbReference>
<dbReference type="PRINTS" id="PR00465">
    <property type="entry name" value="EP450IV"/>
</dbReference>
<dbReference type="PRINTS" id="PR00385">
    <property type="entry name" value="P450"/>
</dbReference>
<sequence length="506" mass="56959">MIVLIFELLLLTALLVSSVYWAFLLPPQYPHNVPAVPFWVALIPFFKDVDQSDIFRKYIEGPLHRHGAVKLFFGAQWNILVHRPSYLLEIFKHEDVYQKSGNQKKIPHSVLADFLGDNIISSRGEAWKCYQSVIKPGLQRPFEVDTLANNASLLCGLIETAQKRAGKGGIPVQVLLQRYSVANCAAVLLQTELPTLQSDEVAINALQMAVKREIFKPIFMNFPILDRLPLPGRKRARNMVTAFKNQLKSALVASHVEKPVAGLESDKLGARLLAAMESSLWTEKQFLDNLTVTFVAGQENPQLLMISMLYLLAKHPQVQDQLLDEIRDKAAAAADHDAPLPEAAALQDLPLMTAVIYESLRLYPPIGQLINRRAAKDTMLGGAIYVPRGTYVGYNCYSTNRDAAAWGPAACEFRPERWGDSSESVQKHFRLRRARGEFISFHGGKRACLGERFAMFEMRVTLWVLVGRFRWSLDPGWEDRKTPVGRFCLSSGLFSSFSYPPSFRVI</sequence>
<dbReference type="InterPro" id="IPR036396">
    <property type="entry name" value="Cyt_P450_sf"/>
</dbReference>
<dbReference type="AlphaFoldDB" id="A0AAE0HA34"/>
<evidence type="ECO:0000256" key="1">
    <source>
        <dbReference type="ARBA" id="ARBA00001971"/>
    </source>
</evidence>
<dbReference type="GO" id="GO:0005506">
    <property type="term" value="F:iron ion binding"/>
    <property type="evidence" value="ECO:0007669"/>
    <property type="project" value="InterPro"/>
</dbReference>
<name>A0AAE0HA34_9PEZI</name>
<dbReference type="Pfam" id="PF00067">
    <property type="entry name" value="p450"/>
    <property type="match status" value="1"/>
</dbReference>
<dbReference type="InterPro" id="IPR050121">
    <property type="entry name" value="Cytochrome_P450_monoxygenase"/>
</dbReference>
<dbReference type="RefSeq" id="XP_062655285.1">
    <property type="nucleotide sequence ID" value="XM_062804600.1"/>
</dbReference>